<dbReference type="AlphaFoldDB" id="A0A212FIU9"/>
<gene>
    <name evidence="1" type="ORF">KGM_204309</name>
</gene>
<dbReference type="Proteomes" id="UP000007151">
    <property type="component" value="Unassembled WGS sequence"/>
</dbReference>
<keyword evidence="2" id="KW-1185">Reference proteome</keyword>
<name>A0A212FIU9_DANPL</name>
<reference evidence="1 2" key="1">
    <citation type="journal article" date="2011" name="Cell">
        <title>The monarch butterfly genome yields insights into long-distance migration.</title>
        <authorList>
            <person name="Zhan S."/>
            <person name="Merlin C."/>
            <person name="Boore J.L."/>
            <person name="Reppert S.M."/>
        </authorList>
    </citation>
    <scope>NUCLEOTIDE SEQUENCE [LARGE SCALE GENOMIC DNA]</scope>
    <source>
        <strain evidence="1">F-2</strain>
    </source>
</reference>
<evidence type="ECO:0000313" key="2">
    <source>
        <dbReference type="Proteomes" id="UP000007151"/>
    </source>
</evidence>
<dbReference type="InParanoid" id="A0A212FIU9"/>
<organism evidence="1 2">
    <name type="scientific">Danaus plexippus plexippus</name>
    <dbReference type="NCBI Taxonomy" id="278856"/>
    <lineage>
        <taxon>Eukaryota</taxon>
        <taxon>Metazoa</taxon>
        <taxon>Ecdysozoa</taxon>
        <taxon>Arthropoda</taxon>
        <taxon>Hexapoda</taxon>
        <taxon>Insecta</taxon>
        <taxon>Pterygota</taxon>
        <taxon>Neoptera</taxon>
        <taxon>Endopterygota</taxon>
        <taxon>Lepidoptera</taxon>
        <taxon>Glossata</taxon>
        <taxon>Ditrysia</taxon>
        <taxon>Papilionoidea</taxon>
        <taxon>Nymphalidae</taxon>
        <taxon>Danainae</taxon>
        <taxon>Danaini</taxon>
        <taxon>Danaina</taxon>
        <taxon>Danaus</taxon>
        <taxon>Danaus</taxon>
    </lineage>
</organism>
<dbReference type="KEGG" id="dpl:KGM_204309"/>
<proteinExistence type="predicted"/>
<evidence type="ECO:0000313" key="1">
    <source>
        <dbReference type="EMBL" id="OWR53654.1"/>
    </source>
</evidence>
<dbReference type="eggNOG" id="ENOG502TCNJ">
    <property type="taxonomic scope" value="Eukaryota"/>
</dbReference>
<dbReference type="EMBL" id="AGBW02008329">
    <property type="protein sequence ID" value="OWR53654.1"/>
    <property type="molecule type" value="Genomic_DNA"/>
</dbReference>
<comment type="caution">
    <text evidence="1">The sequence shown here is derived from an EMBL/GenBank/DDBJ whole genome shotgun (WGS) entry which is preliminary data.</text>
</comment>
<accession>A0A212FIU9</accession>
<sequence>MSQSNGTGNVGNNTILDFKPPFVSTPKQAKISNKIHSSSSLFIRTPLSSSIQKRHKFATQNKRSVNRQKLSRTISDRSQNKTMSAKFFNLINGSCTTLVKSFINIGNIFRRKVNDTLVNTDNTERESESESEPSCSYSFTEYMRGRDIMEEIHEKYEGDAADISNIDCNTCNDTALLRQKLARDAALQGTVFSEF</sequence>
<protein>
    <submittedName>
        <fullName evidence="1">Uncharacterized protein</fullName>
    </submittedName>
</protein>